<reference evidence="1" key="1">
    <citation type="journal article" date="2012" name="Nat. Biotechnol.">
        <title>Draft genome sequence of pigeonpea (Cajanus cajan), an orphan legume crop of resource-poor farmers.</title>
        <authorList>
            <person name="Varshney R.K."/>
            <person name="Chen W."/>
            <person name="Li Y."/>
            <person name="Bharti A.K."/>
            <person name="Saxena R.K."/>
            <person name="Schlueter J.A."/>
            <person name="Donoghue M.T."/>
            <person name="Azam S."/>
            <person name="Fan G."/>
            <person name="Whaley A.M."/>
            <person name="Farmer A.D."/>
            <person name="Sheridan J."/>
            <person name="Iwata A."/>
            <person name="Tuteja R."/>
            <person name="Penmetsa R.V."/>
            <person name="Wu W."/>
            <person name="Upadhyaya H.D."/>
            <person name="Yang S.P."/>
            <person name="Shah T."/>
            <person name="Saxena K.B."/>
            <person name="Michael T."/>
            <person name="McCombie W.R."/>
            <person name="Yang B."/>
            <person name="Zhang G."/>
            <person name="Yang H."/>
            <person name="Wang J."/>
            <person name="Spillane C."/>
            <person name="Cook D.R."/>
            <person name="May G.D."/>
            <person name="Xu X."/>
            <person name="Jackson S.A."/>
        </authorList>
    </citation>
    <scope>NUCLEOTIDE SEQUENCE [LARGE SCALE GENOMIC DNA]</scope>
</reference>
<organism evidence="1 2">
    <name type="scientific">Cajanus cajan</name>
    <name type="common">Pigeon pea</name>
    <name type="synonym">Cajanus indicus</name>
    <dbReference type="NCBI Taxonomy" id="3821"/>
    <lineage>
        <taxon>Eukaryota</taxon>
        <taxon>Viridiplantae</taxon>
        <taxon>Streptophyta</taxon>
        <taxon>Embryophyta</taxon>
        <taxon>Tracheophyta</taxon>
        <taxon>Spermatophyta</taxon>
        <taxon>Magnoliopsida</taxon>
        <taxon>eudicotyledons</taxon>
        <taxon>Gunneridae</taxon>
        <taxon>Pentapetalae</taxon>
        <taxon>rosids</taxon>
        <taxon>fabids</taxon>
        <taxon>Fabales</taxon>
        <taxon>Fabaceae</taxon>
        <taxon>Papilionoideae</taxon>
        <taxon>50 kb inversion clade</taxon>
        <taxon>NPAAA clade</taxon>
        <taxon>indigoferoid/millettioid clade</taxon>
        <taxon>Phaseoleae</taxon>
        <taxon>Cajanus</taxon>
    </lineage>
</organism>
<proteinExistence type="predicted"/>
<dbReference type="InterPro" id="IPR021109">
    <property type="entry name" value="Peptidase_aspartic_dom_sf"/>
</dbReference>
<dbReference type="EMBL" id="KQ484115">
    <property type="protein sequence ID" value="KYP37347.1"/>
    <property type="molecule type" value="Genomic_DNA"/>
</dbReference>
<dbReference type="STRING" id="3821.A0A151R442"/>
<gene>
    <name evidence="1" type="ORF">KK1_041465</name>
</gene>
<keyword evidence="2" id="KW-1185">Reference proteome</keyword>
<evidence type="ECO:0000313" key="1">
    <source>
        <dbReference type="EMBL" id="KYP37347.1"/>
    </source>
</evidence>
<name>A0A151R442_CAJCA</name>
<dbReference type="PANTHER" id="PTHR33240:SF15">
    <property type="entry name" value="GAG-PRO-LIKE PROTEIN"/>
    <property type="match status" value="1"/>
</dbReference>
<protein>
    <submittedName>
        <fullName evidence="1">Uncharacterized protein</fullName>
    </submittedName>
</protein>
<dbReference type="Proteomes" id="UP000075243">
    <property type="component" value="Unassembled WGS sequence"/>
</dbReference>
<dbReference type="Gramene" id="C.cajan_39878.t">
    <property type="protein sequence ID" value="C.cajan_39878.t.cds1"/>
    <property type="gene ID" value="C.cajan_39878"/>
</dbReference>
<accession>A0A151R442</accession>
<dbReference type="AlphaFoldDB" id="A0A151R442"/>
<sequence length="60" mass="6835">MGEITLPIQVGPTTFDIEFQVMDITPTYNCLLGHPWIHQAKVVPSTLHQKVKFMVNDKLI</sequence>
<dbReference type="Gene3D" id="2.40.70.10">
    <property type="entry name" value="Acid Proteases"/>
    <property type="match status" value="1"/>
</dbReference>
<evidence type="ECO:0000313" key="2">
    <source>
        <dbReference type="Proteomes" id="UP000075243"/>
    </source>
</evidence>
<dbReference type="PANTHER" id="PTHR33240">
    <property type="entry name" value="OS08G0508500 PROTEIN"/>
    <property type="match status" value="1"/>
</dbReference>